<feature type="compositionally biased region" description="Acidic residues" evidence="1">
    <location>
        <begin position="284"/>
        <end position="300"/>
    </location>
</feature>
<name>A0A6A6U3X4_9PEZI</name>
<feature type="compositionally biased region" description="Low complexity" evidence="1">
    <location>
        <begin position="149"/>
        <end position="162"/>
    </location>
</feature>
<proteinExistence type="predicted"/>
<feature type="compositionally biased region" description="Polar residues" evidence="1">
    <location>
        <begin position="22"/>
        <end position="33"/>
    </location>
</feature>
<dbReference type="AlphaFoldDB" id="A0A6A6U3X4"/>
<reference evidence="2" key="1">
    <citation type="journal article" date="2020" name="Stud. Mycol.">
        <title>101 Dothideomycetes genomes: a test case for predicting lifestyles and emergence of pathogens.</title>
        <authorList>
            <person name="Haridas S."/>
            <person name="Albert R."/>
            <person name="Binder M."/>
            <person name="Bloem J."/>
            <person name="Labutti K."/>
            <person name="Salamov A."/>
            <person name="Andreopoulos B."/>
            <person name="Baker S."/>
            <person name="Barry K."/>
            <person name="Bills G."/>
            <person name="Bluhm B."/>
            <person name="Cannon C."/>
            <person name="Castanera R."/>
            <person name="Culley D."/>
            <person name="Daum C."/>
            <person name="Ezra D."/>
            <person name="Gonzalez J."/>
            <person name="Henrissat B."/>
            <person name="Kuo A."/>
            <person name="Liang C."/>
            <person name="Lipzen A."/>
            <person name="Lutzoni F."/>
            <person name="Magnuson J."/>
            <person name="Mondo S."/>
            <person name="Nolan M."/>
            <person name="Ohm R."/>
            <person name="Pangilinan J."/>
            <person name="Park H.-J."/>
            <person name="Ramirez L."/>
            <person name="Alfaro M."/>
            <person name="Sun H."/>
            <person name="Tritt A."/>
            <person name="Yoshinaga Y."/>
            <person name="Zwiers L.-H."/>
            <person name="Turgeon B."/>
            <person name="Goodwin S."/>
            <person name="Spatafora J."/>
            <person name="Crous P."/>
            <person name="Grigoriev I."/>
        </authorList>
    </citation>
    <scope>NUCLEOTIDE SEQUENCE</scope>
    <source>
        <strain evidence="2">CBS 115976</strain>
    </source>
</reference>
<keyword evidence="3" id="KW-1185">Reference proteome</keyword>
<evidence type="ECO:0000256" key="1">
    <source>
        <dbReference type="SAM" id="MobiDB-lite"/>
    </source>
</evidence>
<protein>
    <submittedName>
        <fullName evidence="2">Uncharacterized protein</fullName>
    </submittedName>
</protein>
<feature type="region of interest" description="Disordered" evidence="1">
    <location>
        <begin position="22"/>
        <end position="60"/>
    </location>
</feature>
<evidence type="ECO:0000313" key="3">
    <source>
        <dbReference type="Proteomes" id="UP000799302"/>
    </source>
</evidence>
<feature type="region of interest" description="Disordered" evidence="1">
    <location>
        <begin position="138"/>
        <end position="162"/>
    </location>
</feature>
<gene>
    <name evidence="2" type="ORF">BT63DRAFT_416043</name>
</gene>
<accession>A0A6A6U3X4</accession>
<dbReference type="Proteomes" id="UP000799302">
    <property type="component" value="Unassembled WGS sequence"/>
</dbReference>
<dbReference type="EMBL" id="MU004238">
    <property type="protein sequence ID" value="KAF2666965.1"/>
    <property type="molecule type" value="Genomic_DNA"/>
</dbReference>
<organism evidence="2 3">
    <name type="scientific">Microthyrium microscopicum</name>
    <dbReference type="NCBI Taxonomy" id="703497"/>
    <lineage>
        <taxon>Eukaryota</taxon>
        <taxon>Fungi</taxon>
        <taxon>Dikarya</taxon>
        <taxon>Ascomycota</taxon>
        <taxon>Pezizomycotina</taxon>
        <taxon>Dothideomycetes</taxon>
        <taxon>Dothideomycetes incertae sedis</taxon>
        <taxon>Microthyriales</taxon>
        <taxon>Microthyriaceae</taxon>
        <taxon>Microthyrium</taxon>
    </lineage>
</organism>
<sequence length="314" mass="36105">MDYDHILNEVAYRMAASQLNRSARHSYTSTPNRWSGRVEKSRSQHTSPAIHERRRAYSTTRSPYQYQAYQAYNLPQQMTQPRQSVRPFSWHSTSTSYMMPMSTMPQLTPPAMSTYHPSPYANSTHMAYDAPRSFYQDLPELEKPSGPASMTSETPSSYSSFPDSSPNWQFYYDEKTPVMSTQTYTTSPFEQPNWYDTRCQQQSPMEPLIPMTSLPPIVPQPSLEMMMQEEQFQPQPTFREPMVQEEEQGEVLIALGLYDAPSLSDISAKPSTLLKLTETWQPPPEDEDEDEEECSQEEENPISAPSAGQSWFHT</sequence>
<evidence type="ECO:0000313" key="2">
    <source>
        <dbReference type="EMBL" id="KAF2666965.1"/>
    </source>
</evidence>
<feature type="region of interest" description="Disordered" evidence="1">
    <location>
        <begin position="274"/>
        <end position="314"/>
    </location>
</feature>